<evidence type="ECO:0000259" key="1">
    <source>
        <dbReference type="Pfam" id="PF12680"/>
    </source>
</evidence>
<reference evidence="3" key="1">
    <citation type="submission" date="2018-07" db="EMBL/GenBank/DDBJ databases">
        <title>Streptacidiphilus bronchialis DSM 106435 chromosome.</title>
        <authorList>
            <person name="Batra D."/>
            <person name="Gulvik C.A."/>
        </authorList>
    </citation>
    <scope>NUCLEOTIDE SEQUENCE [LARGE SCALE GENOMIC DNA]</scope>
    <source>
        <strain evidence="3">DSM 106435</strain>
    </source>
</reference>
<dbReference type="Gene3D" id="3.10.450.50">
    <property type="match status" value="1"/>
</dbReference>
<name>A0A345SS18_9ACTN</name>
<dbReference type="Proteomes" id="UP000249340">
    <property type="component" value="Chromosome"/>
</dbReference>
<sequence>MTPTADSLADRFLRAVEQGDIDTVRDTVYTPETVIWHNTDNREIGPEENFRVLRWLTGVLPDMRYEEVRRRETPDGYVQQHVLRGTVPDGTAIEIRACFVVTLRGDRIVRLDEYLDTAAGRPLDPYRPTSPSA</sequence>
<dbReference type="Pfam" id="PF12680">
    <property type="entry name" value="SnoaL_2"/>
    <property type="match status" value="1"/>
</dbReference>
<dbReference type="OrthoDB" id="7207122at2"/>
<dbReference type="RefSeq" id="WP_111493407.1">
    <property type="nucleotide sequence ID" value="NZ_CP031264.1"/>
</dbReference>
<accession>A0A345SS18</accession>
<protein>
    <submittedName>
        <fullName evidence="2">Nuclear transport factor 2 family protein</fullName>
    </submittedName>
</protein>
<dbReference type="InterPro" id="IPR037401">
    <property type="entry name" value="SnoaL-like"/>
</dbReference>
<dbReference type="InterPro" id="IPR032710">
    <property type="entry name" value="NTF2-like_dom_sf"/>
</dbReference>
<evidence type="ECO:0000313" key="3">
    <source>
        <dbReference type="Proteomes" id="UP000249340"/>
    </source>
</evidence>
<dbReference type="AlphaFoldDB" id="A0A345SS18"/>
<dbReference type="EMBL" id="CP031264">
    <property type="protein sequence ID" value="AXI76523.1"/>
    <property type="molecule type" value="Genomic_DNA"/>
</dbReference>
<evidence type="ECO:0000313" key="2">
    <source>
        <dbReference type="EMBL" id="AXI76523.1"/>
    </source>
</evidence>
<gene>
    <name evidence="2" type="ORF">C7M71_002595</name>
</gene>
<proteinExistence type="predicted"/>
<dbReference type="SUPFAM" id="SSF54427">
    <property type="entry name" value="NTF2-like"/>
    <property type="match status" value="1"/>
</dbReference>
<organism evidence="2 3">
    <name type="scientific">Peterkaempfera bronchialis</name>
    <dbReference type="NCBI Taxonomy" id="2126346"/>
    <lineage>
        <taxon>Bacteria</taxon>
        <taxon>Bacillati</taxon>
        <taxon>Actinomycetota</taxon>
        <taxon>Actinomycetes</taxon>
        <taxon>Kitasatosporales</taxon>
        <taxon>Streptomycetaceae</taxon>
        <taxon>Peterkaempfera</taxon>
    </lineage>
</organism>
<feature type="domain" description="SnoaL-like" evidence="1">
    <location>
        <begin position="10"/>
        <end position="110"/>
    </location>
</feature>
<keyword evidence="3" id="KW-1185">Reference proteome</keyword>
<dbReference type="KEGG" id="stri:C7M71_002595"/>